<dbReference type="GO" id="GO:0016042">
    <property type="term" value="P:lipid catabolic process"/>
    <property type="evidence" value="ECO:0007669"/>
    <property type="project" value="UniProtKB-UniRule"/>
</dbReference>
<evidence type="ECO:0000256" key="2">
    <source>
        <dbReference type="ARBA" id="ARBA00023157"/>
    </source>
</evidence>
<proteinExistence type="inferred from homology"/>
<keyword evidence="5" id="KW-0443">Lipid metabolism</keyword>
<dbReference type="GO" id="GO:0004806">
    <property type="term" value="F:triacylglycerol lipase activity"/>
    <property type="evidence" value="ECO:0007669"/>
    <property type="project" value="UniProtKB-UniRule"/>
</dbReference>
<comment type="similarity">
    <text evidence="5">Belongs to the AB hydrolase superfamily. Lipase family.</text>
</comment>
<dbReference type="EC" id="3.1.1.3" evidence="5"/>
<evidence type="ECO:0000256" key="5">
    <source>
        <dbReference type="PIRNR" id="PIRNR029171"/>
    </source>
</evidence>
<keyword evidence="3" id="KW-0325">Glycoprotein</keyword>
<dbReference type="PANTHER" id="PTHR34853:SF1">
    <property type="entry name" value="LIPASE 5"/>
    <property type="match status" value="1"/>
</dbReference>
<evidence type="ECO:0000256" key="4">
    <source>
        <dbReference type="ARBA" id="ARBA00023369"/>
    </source>
</evidence>
<dbReference type="PIRSF" id="PIRSF029171">
    <property type="entry name" value="Esterase_LipA"/>
    <property type="match status" value="1"/>
</dbReference>
<keyword evidence="5" id="KW-0964">Secreted</keyword>
<accession>A0A345ZDN6</accession>
<keyword evidence="5" id="KW-0442">Lipid degradation</keyword>
<dbReference type="SUPFAM" id="SSF53474">
    <property type="entry name" value="alpha/beta-Hydrolases"/>
    <property type="match status" value="1"/>
</dbReference>
<dbReference type="InterPro" id="IPR029058">
    <property type="entry name" value="AB_hydrolase_fold"/>
</dbReference>
<dbReference type="EMBL" id="MF924868">
    <property type="protein sequence ID" value="AXK68548.1"/>
    <property type="molecule type" value="Genomic_DNA"/>
</dbReference>
<dbReference type="VEuPathDB" id="FungiDB:CTRG_03052"/>
<dbReference type="PANTHER" id="PTHR34853">
    <property type="match status" value="1"/>
</dbReference>
<dbReference type="Gene3D" id="3.40.50.1820">
    <property type="entry name" value="alpha/beta hydrolase"/>
    <property type="match status" value="1"/>
</dbReference>
<evidence type="ECO:0000313" key="6">
    <source>
        <dbReference type="EMBL" id="AXK68548.1"/>
    </source>
</evidence>
<dbReference type="AlphaFoldDB" id="A0A345ZDN6"/>
<comment type="catalytic activity">
    <reaction evidence="4">
        <text>a triacylglycerol + H2O = a diacylglycerol + a fatty acid + H(+)</text>
        <dbReference type="Rhea" id="RHEA:12044"/>
        <dbReference type="ChEBI" id="CHEBI:15377"/>
        <dbReference type="ChEBI" id="CHEBI:15378"/>
        <dbReference type="ChEBI" id="CHEBI:17855"/>
        <dbReference type="ChEBI" id="CHEBI:18035"/>
        <dbReference type="ChEBI" id="CHEBI:28868"/>
        <dbReference type="EC" id="3.1.1.3"/>
    </reaction>
    <physiologicalReaction direction="left-to-right" evidence="4">
        <dbReference type="Rhea" id="RHEA:12045"/>
    </physiologicalReaction>
</comment>
<dbReference type="VEuPathDB" id="FungiDB:CTMYA2_002180"/>
<dbReference type="Pfam" id="PF03583">
    <property type="entry name" value="LIP"/>
    <property type="match status" value="1"/>
</dbReference>
<reference evidence="6" key="1">
    <citation type="submission" date="2017-09" db="EMBL/GenBank/DDBJ databases">
        <title>Polymorphism analysis of virulent-related genes among clinical Candida tropicalis isolates.</title>
        <authorList>
            <person name="Wu Y."/>
        </authorList>
    </citation>
    <scope>NUCLEOTIDE SEQUENCE</scope>
    <source>
        <strain evidence="6">FXCT01</strain>
    </source>
</reference>
<sequence length="463" mass="49898">MKIIYLIFAFITSTYCGILFPAKPSNDLFYNAPAGYENAKVGDILQHRSTPKPITGAFFPSKVQNSWQLLVRSEDSFGNPNVLVTTVLQPFNADSSKVVSYQAYEDSAKFDCAPSYAIQYGSDISTFATQAEMPFISVLIDQGYYVVVPDYEGPKSTFTVGRQSGQATLNSIRAALKSGNLTSIDENAKVVMWGYSGGSLASGWAAALQPKYAPELNNNLIGVALGGFVTNITATAEATDGTVFAGIVANALGGISNEYSLLKSTLAADANILLKFKINQFDDFCLFDSILNFVGTQFFVGVARIFKSGWSILDKPGIRDIVEGNGLVYFTEIPKIPAFIYHGTVDQIVPIVNAKKTYQNWCDAGISSLEFAEDASNGHLTETIVGAPAALTWIMARLSGNAPVSGCQHTKRQSNFDYPNIPPAILEYFQSGLKTVIGAGLGPDIQKDQVSAIGLTKISTFLK</sequence>
<keyword evidence="2" id="KW-1015">Disulfide bond</keyword>
<evidence type="ECO:0000256" key="3">
    <source>
        <dbReference type="ARBA" id="ARBA00023180"/>
    </source>
</evidence>
<name>A0A345ZDN6_CANTR</name>
<organism evidence="6">
    <name type="scientific">Candida tropicalis</name>
    <name type="common">Yeast</name>
    <dbReference type="NCBI Taxonomy" id="5482"/>
    <lineage>
        <taxon>Eukaryota</taxon>
        <taxon>Fungi</taxon>
        <taxon>Dikarya</taxon>
        <taxon>Ascomycota</taxon>
        <taxon>Saccharomycotina</taxon>
        <taxon>Pichiomycetes</taxon>
        <taxon>Debaryomycetaceae</taxon>
        <taxon>Candida/Lodderomyces clade</taxon>
        <taxon>Candida</taxon>
    </lineage>
</organism>
<keyword evidence="1" id="KW-0732">Signal</keyword>
<dbReference type="Gene3D" id="1.10.260.130">
    <property type="match status" value="1"/>
</dbReference>
<evidence type="ECO:0000256" key="1">
    <source>
        <dbReference type="ARBA" id="ARBA00022729"/>
    </source>
</evidence>
<gene>
    <name evidence="6" type="primary">LIP4</name>
</gene>
<dbReference type="InterPro" id="IPR005152">
    <property type="entry name" value="Lipase_secreted"/>
</dbReference>
<protein>
    <recommendedName>
        <fullName evidence="5">Lipase</fullName>
        <ecNumber evidence="5">3.1.1.3</ecNumber>
    </recommendedName>
</protein>